<evidence type="ECO:0000256" key="6">
    <source>
        <dbReference type="ARBA" id="ARBA00022764"/>
    </source>
</evidence>
<dbReference type="InterPro" id="IPR000326">
    <property type="entry name" value="PAP2/HPO"/>
</dbReference>
<organism evidence="11 12">
    <name type="scientific">Labrys miyagiensis</name>
    <dbReference type="NCBI Taxonomy" id="346912"/>
    <lineage>
        <taxon>Bacteria</taxon>
        <taxon>Pseudomonadati</taxon>
        <taxon>Pseudomonadota</taxon>
        <taxon>Alphaproteobacteria</taxon>
        <taxon>Hyphomicrobiales</taxon>
        <taxon>Xanthobacteraceae</taxon>
        <taxon>Labrys</taxon>
    </lineage>
</organism>
<evidence type="ECO:0000256" key="9">
    <source>
        <dbReference type="SAM" id="SignalP"/>
    </source>
</evidence>
<gene>
    <name evidence="11" type="ORF">GCM10007874_49390</name>
</gene>
<dbReference type="Proteomes" id="UP001156882">
    <property type="component" value="Unassembled WGS sequence"/>
</dbReference>
<feature type="domain" description="Phosphatidic acid phosphatase type 2/haloperoxidase" evidence="10">
    <location>
        <begin position="102"/>
        <end position="213"/>
    </location>
</feature>
<dbReference type="InterPro" id="IPR018296">
    <property type="entry name" value="Acid_Pase_classA_bac_CS"/>
</dbReference>
<comment type="catalytic activity">
    <reaction evidence="1 8">
        <text>a phosphate monoester + H2O = an alcohol + phosphate</text>
        <dbReference type="Rhea" id="RHEA:15017"/>
        <dbReference type="ChEBI" id="CHEBI:15377"/>
        <dbReference type="ChEBI" id="CHEBI:30879"/>
        <dbReference type="ChEBI" id="CHEBI:43474"/>
        <dbReference type="ChEBI" id="CHEBI:67140"/>
        <dbReference type="EC" id="3.1.3.2"/>
    </reaction>
</comment>
<proteinExistence type="inferred from homology"/>
<accession>A0ABQ6CQM1</accession>
<dbReference type="InterPro" id="IPR001011">
    <property type="entry name" value="Acid_Pase_classA_bac"/>
</dbReference>
<dbReference type="PROSITE" id="PS01157">
    <property type="entry name" value="ACID_PHOSPH_CL_A"/>
    <property type="match status" value="1"/>
</dbReference>
<keyword evidence="5 9" id="KW-0732">Signal</keyword>
<feature type="chain" id="PRO_5045123057" description="Acid phosphatase" evidence="9">
    <location>
        <begin position="26"/>
        <end position="236"/>
    </location>
</feature>
<dbReference type="Pfam" id="PF01569">
    <property type="entry name" value="PAP2"/>
    <property type="match status" value="1"/>
</dbReference>
<dbReference type="InterPro" id="IPR036938">
    <property type="entry name" value="PAP2/HPO_sf"/>
</dbReference>
<evidence type="ECO:0000313" key="12">
    <source>
        <dbReference type="Proteomes" id="UP001156882"/>
    </source>
</evidence>
<protein>
    <recommendedName>
        <fullName evidence="4 8">Acid phosphatase</fullName>
        <ecNumber evidence="4 8">3.1.3.2</ecNumber>
    </recommendedName>
</protein>
<keyword evidence="6" id="KW-0574">Periplasm</keyword>
<evidence type="ECO:0000313" key="11">
    <source>
        <dbReference type="EMBL" id="GLS21922.1"/>
    </source>
</evidence>
<dbReference type="SUPFAM" id="SSF48317">
    <property type="entry name" value="Acid phosphatase/Vanadium-dependent haloperoxidase"/>
    <property type="match status" value="1"/>
</dbReference>
<comment type="similarity">
    <text evidence="3 8">Belongs to the class A bacterial acid phosphatase family.</text>
</comment>
<keyword evidence="12" id="KW-1185">Reference proteome</keyword>
<dbReference type="PIRSF" id="PIRSF000897">
    <property type="entry name" value="Acid_Ptase_ClsA"/>
    <property type="match status" value="1"/>
</dbReference>
<feature type="signal peptide" evidence="9">
    <location>
        <begin position="1"/>
        <end position="25"/>
    </location>
</feature>
<evidence type="ECO:0000256" key="5">
    <source>
        <dbReference type="ARBA" id="ARBA00022729"/>
    </source>
</evidence>
<dbReference type="EMBL" id="BSPC01000054">
    <property type="protein sequence ID" value="GLS21922.1"/>
    <property type="molecule type" value="Genomic_DNA"/>
</dbReference>
<evidence type="ECO:0000256" key="4">
    <source>
        <dbReference type="ARBA" id="ARBA00012646"/>
    </source>
</evidence>
<evidence type="ECO:0000256" key="8">
    <source>
        <dbReference type="PIRNR" id="PIRNR000897"/>
    </source>
</evidence>
<dbReference type="PRINTS" id="PR00483">
    <property type="entry name" value="BACPHPHTASE"/>
</dbReference>
<name>A0ABQ6CQM1_9HYPH</name>
<evidence type="ECO:0000256" key="7">
    <source>
        <dbReference type="ARBA" id="ARBA00022801"/>
    </source>
</evidence>
<evidence type="ECO:0000256" key="1">
    <source>
        <dbReference type="ARBA" id="ARBA00000032"/>
    </source>
</evidence>
<evidence type="ECO:0000256" key="2">
    <source>
        <dbReference type="ARBA" id="ARBA00004418"/>
    </source>
</evidence>
<evidence type="ECO:0000256" key="3">
    <source>
        <dbReference type="ARBA" id="ARBA00009017"/>
    </source>
</evidence>
<sequence length="236" mass="25519">MGAPLRKIIALAAMLALAGLSPAIADEAKPFTDAKVVNLTILLPPPPAADSMQTKSEIAAVLALQVERTPEELKHAQADDEETVWRFGGELFGAKFDKAKLPKFAAFFDRIIETEAAVVDPAKKTLGRLRPHLVSDLVRPAVEPSKSGSYPSGHTTLGTLEGIVLANMVPEKRAEIMARAWDYGHSRLVVGIHYPSDIEMGRISGTVIAETIMRQDDFKAEFEPAKAELRAALGLN</sequence>
<dbReference type="Gene3D" id="1.20.144.10">
    <property type="entry name" value="Phosphatidic acid phosphatase type 2/haloperoxidase"/>
    <property type="match status" value="1"/>
</dbReference>
<dbReference type="SMART" id="SM00014">
    <property type="entry name" value="acidPPc"/>
    <property type="match status" value="1"/>
</dbReference>
<evidence type="ECO:0000259" key="10">
    <source>
        <dbReference type="SMART" id="SM00014"/>
    </source>
</evidence>
<comment type="subcellular location">
    <subcellularLocation>
        <location evidence="2">Periplasm</location>
    </subcellularLocation>
</comment>
<reference evidence="12" key="1">
    <citation type="journal article" date="2019" name="Int. J. Syst. Evol. Microbiol.">
        <title>The Global Catalogue of Microorganisms (GCM) 10K type strain sequencing project: providing services to taxonomists for standard genome sequencing and annotation.</title>
        <authorList>
            <consortium name="The Broad Institute Genomics Platform"/>
            <consortium name="The Broad Institute Genome Sequencing Center for Infectious Disease"/>
            <person name="Wu L."/>
            <person name="Ma J."/>
        </authorList>
    </citation>
    <scope>NUCLEOTIDE SEQUENCE [LARGE SCALE GENOMIC DNA]</scope>
    <source>
        <strain evidence="12">NBRC 101365</strain>
    </source>
</reference>
<dbReference type="EC" id="3.1.3.2" evidence="4 8"/>
<comment type="caution">
    <text evidence="11">The sequence shown here is derived from an EMBL/GenBank/DDBJ whole genome shotgun (WGS) entry which is preliminary data.</text>
</comment>
<dbReference type="CDD" id="cd03397">
    <property type="entry name" value="PAP2_acid_phosphatase"/>
    <property type="match status" value="1"/>
</dbReference>
<keyword evidence="7 8" id="KW-0378">Hydrolase</keyword>